<dbReference type="Proteomes" id="UP000325516">
    <property type="component" value="Chromosome"/>
</dbReference>
<reference evidence="3" key="1">
    <citation type="submission" date="2019-09" db="EMBL/GenBank/DDBJ databases">
        <title>Mumia zhuanghuii sp. nov. isolated from the intestinal contents of plateau pika (Ochotona curzoniae) in the Qinghai-Tibet plateau of China.</title>
        <authorList>
            <person name="Tian Z."/>
        </authorList>
    </citation>
    <scope>NUCLEOTIDE SEQUENCE [LARGE SCALE GENOMIC DNA]</scope>
    <source>
        <strain evidence="3">L-031</strain>
    </source>
</reference>
<accession>A0A5J6L7X0</accession>
<protein>
    <submittedName>
        <fullName evidence="2">Uncharacterized protein</fullName>
    </submittedName>
</protein>
<gene>
    <name evidence="2" type="ORF">F6J85_15975</name>
</gene>
<keyword evidence="1" id="KW-0812">Transmembrane</keyword>
<dbReference type="AlphaFoldDB" id="A0A5J6L7X0"/>
<dbReference type="EMBL" id="CP044232">
    <property type="protein sequence ID" value="QEW04432.1"/>
    <property type="molecule type" value="Genomic_DNA"/>
</dbReference>
<proteinExistence type="predicted"/>
<name>A0A5J6L7X0_9MICO</name>
<evidence type="ECO:0000313" key="3">
    <source>
        <dbReference type="Proteomes" id="UP000325516"/>
    </source>
</evidence>
<evidence type="ECO:0000256" key="1">
    <source>
        <dbReference type="SAM" id="Phobius"/>
    </source>
</evidence>
<feature type="transmembrane region" description="Helical" evidence="1">
    <location>
        <begin position="107"/>
        <end position="126"/>
    </location>
</feature>
<feature type="transmembrane region" description="Helical" evidence="1">
    <location>
        <begin position="76"/>
        <end position="95"/>
    </location>
</feature>
<organism evidence="2 3">
    <name type="scientific">Microbacterium lushaniae</name>
    <dbReference type="NCBI Taxonomy" id="2614639"/>
    <lineage>
        <taxon>Bacteria</taxon>
        <taxon>Bacillati</taxon>
        <taxon>Actinomycetota</taxon>
        <taxon>Actinomycetes</taxon>
        <taxon>Micrococcales</taxon>
        <taxon>Microbacteriaceae</taxon>
        <taxon>Microbacterium</taxon>
    </lineage>
</organism>
<dbReference type="KEGG" id="mlz:F6J85_15975"/>
<keyword evidence="3" id="KW-1185">Reference proteome</keyword>
<evidence type="ECO:0000313" key="2">
    <source>
        <dbReference type="EMBL" id="QEW04432.1"/>
    </source>
</evidence>
<keyword evidence="1" id="KW-0472">Membrane</keyword>
<feature type="transmembrane region" description="Helical" evidence="1">
    <location>
        <begin position="138"/>
        <end position="158"/>
    </location>
</feature>
<sequence length="280" mass="29807">MSDDALITHTRIASRQVVRGHLNAAYVERAAIDGVAGEGLADRTWHAAREVAESARREVNRALRERFGPRDPHRGWLGWLLFFTLLAAAFALVHALGVQRLPTDTGVSGWLGLAVAAMDLLLLAVARTRTLNRAFPRALAPTPVLLAVTTVALANGDLPGVEGALAGAVVSFATLVWVVAVRHRDAGARHEIDMAIPMAYLNAAPLLREGVAKIQDDVLAELGSDRAAQVVRVRDAVLAELATDHPKLRDAPSGVPAGALIIGHLTENWSPVYIPQGSDG</sequence>
<keyword evidence="1" id="KW-1133">Transmembrane helix</keyword>
<dbReference type="RefSeq" id="WP_150926558.1">
    <property type="nucleotide sequence ID" value="NZ_CP044232.1"/>
</dbReference>
<feature type="transmembrane region" description="Helical" evidence="1">
    <location>
        <begin position="164"/>
        <end position="181"/>
    </location>
</feature>